<dbReference type="Pfam" id="PF13372">
    <property type="entry name" value="Alginate_exp"/>
    <property type="match status" value="1"/>
</dbReference>
<keyword evidence="1" id="KW-0732">Signal</keyword>
<dbReference type="Gene3D" id="2.40.160.100">
    <property type="match status" value="1"/>
</dbReference>
<protein>
    <recommendedName>
        <fullName evidence="2">Alginate export domain-containing protein</fullName>
    </recommendedName>
</protein>
<evidence type="ECO:0000259" key="2">
    <source>
        <dbReference type="Pfam" id="PF13372"/>
    </source>
</evidence>
<evidence type="ECO:0000313" key="4">
    <source>
        <dbReference type="Proteomes" id="UP000018874"/>
    </source>
</evidence>
<feature type="chain" id="PRO_5004814140" description="Alginate export domain-containing protein" evidence="1">
    <location>
        <begin position="20"/>
        <end position="423"/>
    </location>
</feature>
<dbReference type="EMBL" id="AYYD01001086">
    <property type="protein sequence ID" value="ETK09378.1"/>
    <property type="molecule type" value="Genomic_DNA"/>
</dbReference>
<dbReference type="SUPFAM" id="SSF56935">
    <property type="entry name" value="Porins"/>
    <property type="match status" value="1"/>
</dbReference>
<evidence type="ECO:0000256" key="1">
    <source>
        <dbReference type="SAM" id="SignalP"/>
    </source>
</evidence>
<proteinExistence type="predicted"/>
<comment type="caution">
    <text evidence="3">The sequence shown here is derived from an EMBL/GenBank/DDBJ whole genome shotgun (WGS) entry which is preliminary data.</text>
</comment>
<dbReference type="InterPro" id="IPR025388">
    <property type="entry name" value="Alginate_export_dom"/>
</dbReference>
<organism evidence="3 4">
    <name type="scientific">Tannerella sp. oral taxon BU063 isolate Cell 6/7/9</name>
    <dbReference type="NCBI Taxonomy" id="1411021"/>
    <lineage>
        <taxon>Bacteria</taxon>
        <taxon>Pseudomonadati</taxon>
        <taxon>Bacteroidota</taxon>
        <taxon>Bacteroidia</taxon>
        <taxon>Bacteroidales</taxon>
        <taxon>Tannerellaceae</taxon>
        <taxon>Tannerella</taxon>
    </lineage>
</organism>
<reference evidence="3 4" key="1">
    <citation type="submission" date="2013-11" db="EMBL/GenBank/DDBJ databases">
        <title>Single cell genomics of uncultured Tannerella BU063 (oral taxon 286).</title>
        <authorList>
            <person name="Beall C.J."/>
            <person name="Campbell A.G."/>
            <person name="Griffen A.L."/>
            <person name="Podar M."/>
            <person name="Leys E.J."/>
        </authorList>
    </citation>
    <scope>NUCLEOTIDE SEQUENCE [LARGE SCALE GENOMIC DNA]</scope>
    <source>
        <strain evidence="3">Cell 6/7/9</strain>
    </source>
</reference>
<sequence length="423" mass="47806">MRRTMFCMIFSLFVGGMMAQPGDNQTTVDVQVRPRAEYRNGALFPRDRGELPARFIADRARLSLGYERSQLEMRFSAQHVGVWGQDPQIDRNGRFILNEAWAKLRFGHGLFAKLGRQPLSYDDERILGALDWNMAGRYHDALKLGYESRRDLLHLILAFNQNDERVIGGTYYHPGAQPYKSMQTLWYAHSDEHFRVSALAMNLGLEGGTADRAETRYQQTFGVNLGVRPDRALDLSGAFYYQMGRTAADVSISAWMAALRANIHATEGLSFQLGSDYLSGDKRESTRFEAFNPLYGTHHKFYGAMDYFYASPFANGLNPGLWDNYAGLNVAITPGLSLGATGHYFSTTSKLQSATGQRSKGLGTEVDLQLSWKLMKDVNLMAGYSFMSGTETMDYVKGGDHTRWQDWAWLSVNIQTRVFQAMW</sequence>
<dbReference type="InterPro" id="IPR053728">
    <property type="entry name" value="Alginate_Permeability_Chnl"/>
</dbReference>
<dbReference type="AlphaFoldDB" id="W2CQR3"/>
<feature type="domain" description="Alginate export" evidence="2">
    <location>
        <begin position="89"/>
        <end position="386"/>
    </location>
</feature>
<feature type="signal peptide" evidence="1">
    <location>
        <begin position="1"/>
        <end position="19"/>
    </location>
</feature>
<gene>
    <name evidence="3" type="ORF">T231_09855</name>
</gene>
<keyword evidence="4" id="KW-1185">Reference proteome</keyword>
<evidence type="ECO:0000313" key="3">
    <source>
        <dbReference type="EMBL" id="ETK09378.1"/>
    </source>
</evidence>
<name>W2CQR3_9BACT</name>
<accession>W2CQR3</accession>
<dbReference type="Proteomes" id="UP000018874">
    <property type="component" value="Unassembled WGS sequence"/>
</dbReference>